<keyword evidence="6" id="KW-0597">Phosphoprotein</keyword>
<keyword evidence="4" id="KW-0238">DNA-binding</keyword>
<dbReference type="InterPro" id="IPR003593">
    <property type="entry name" value="AAA+_ATPase"/>
</dbReference>
<evidence type="ECO:0000256" key="7">
    <source>
        <dbReference type="SAM" id="MobiDB-lite"/>
    </source>
</evidence>
<keyword evidence="11" id="KW-1185">Reference proteome</keyword>
<protein>
    <submittedName>
        <fullName evidence="10">Two-component system, NtrC family, response regulator PilR</fullName>
    </submittedName>
</protein>
<evidence type="ECO:0000256" key="2">
    <source>
        <dbReference type="ARBA" id="ARBA00022840"/>
    </source>
</evidence>
<dbReference type="InterPro" id="IPR002078">
    <property type="entry name" value="Sigma_54_int"/>
</dbReference>
<dbReference type="InterPro" id="IPR058031">
    <property type="entry name" value="AAA_lid_NorR"/>
</dbReference>
<dbReference type="Gene3D" id="1.10.8.60">
    <property type="match status" value="1"/>
</dbReference>
<dbReference type="RefSeq" id="WP_078922952.1">
    <property type="nucleotide sequence ID" value="NZ_FUYB01000012.1"/>
</dbReference>
<feature type="region of interest" description="Disordered" evidence="7">
    <location>
        <begin position="417"/>
        <end position="436"/>
    </location>
</feature>
<dbReference type="InterPro" id="IPR002197">
    <property type="entry name" value="HTH_Fis"/>
</dbReference>
<dbReference type="InterPro" id="IPR011006">
    <property type="entry name" value="CheY-like_superfamily"/>
</dbReference>
<dbReference type="Pfam" id="PF02954">
    <property type="entry name" value="HTH_8"/>
    <property type="match status" value="1"/>
</dbReference>
<name>A0A1T4X3P7_9GAMM</name>
<evidence type="ECO:0000256" key="5">
    <source>
        <dbReference type="ARBA" id="ARBA00023163"/>
    </source>
</evidence>
<dbReference type="GO" id="GO:0000160">
    <property type="term" value="P:phosphorelay signal transduction system"/>
    <property type="evidence" value="ECO:0007669"/>
    <property type="project" value="InterPro"/>
</dbReference>
<dbReference type="PROSITE" id="PS00676">
    <property type="entry name" value="SIGMA54_INTERACT_2"/>
    <property type="match status" value="1"/>
</dbReference>
<dbReference type="GO" id="GO:0043565">
    <property type="term" value="F:sequence-specific DNA binding"/>
    <property type="evidence" value="ECO:0007669"/>
    <property type="project" value="InterPro"/>
</dbReference>
<dbReference type="InterPro" id="IPR025662">
    <property type="entry name" value="Sigma_54_int_dom_ATP-bd_1"/>
</dbReference>
<dbReference type="SUPFAM" id="SSF52172">
    <property type="entry name" value="CheY-like"/>
    <property type="match status" value="1"/>
</dbReference>
<dbReference type="GO" id="GO:0005524">
    <property type="term" value="F:ATP binding"/>
    <property type="evidence" value="ECO:0007669"/>
    <property type="project" value="UniProtKB-KW"/>
</dbReference>
<organism evidence="10 11">
    <name type="scientific">Thiothrix eikelboomii</name>
    <dbReference type="NCBI Taxonomy" id="92487"/>
    <lineage>
        <taxon>Bacteria</taxon>
        <taxon>Pseudomonadati</taxon>
        <taxon>Pseudomonadota</taxon>
        <taxon>Gammaproteobacteria</taxon>
        <taxon>Thiotrichales</taxon>
        <taxon>Thiotrichaceae</taxon>
        <taxon>Thiothrix</taxon>
    </lineage>
</organism>
<proteinExistence type="predicted"/>
<evidence type="ECO:0000313" key="11">
    <source>
        <dbReference type="Proteomes" id="UP000190460"/>
    </source>
</evidence>
<evidence type="ECO:0000259" key="8">
    <source>
        <dbReference type="PROSITE" id="PS50045"/>
    </source>
</evidence>
<dbReference type="Pfam" id="PF00072">
    <property type="entry name" value="Response_reg"/>
    <property type="match status" value="1"/>
</dbReference>
<dbReference type="InterPro" id="IPR025943">
    <property type="entry name" value="Sigma_54_int_dom_ATP-bd_2"/>
</dbReference>
<evidence type="ECO:0000256" key="3">
    <source>
        <dbReference type="ARBA" id="ARBA00023015"/>
    </source>
</evidence>
<dbReference type="CDD" id="cd00009">
    <property type="entry name" value="AAA"/>
    <property type="match status" value="1"/>
</dbReference>
<evidence type="ECO:0000259" key="9">
    <source>
        <dbReference type="PROSITE" id="PS50110"/>
    </source>
</evidence>
<keyword evidence="3" id="KW-0805">Transcription regulation</keyword>
<dbReference type="OrthoDB" id="5297379at2"/>
<keyword evidence="5" id="KW-0804">Transcription</keyword>
<dbReference type="PROSITE" id="PS00688">
    <property type="entry name" value="SIGMA54_INTERACT_3"/>
    <property type="match status" value="1"/>
</dbReference>
<dbReference type="SUPFAM" id="SSF46689">
    <property type="entry name" value="Homeodomain-like"/>
    <property type="match status" value="1"/>
</dbReference>
<dbReference type="Proteomes" id="UP000190460">
    <property type="component" value="Unassembled WGS sequence"/>
</dbReference>
<keyword evidence="2" id="KW-0067">ATP-binding</keyword>
<dbReference type="FunFam" id="3.40.50.300:FF:000006">
    <property type="entry name" value="DNA-binding transcriptional regulator NtrC"/>
    <property type="match status" value="1"/>
</dbReference>
<dbReference type="Gene3D" id="3.40.50.2300">
    <property type="match status" value="1"/>
</dbReference>
<reference evidence="10 11" key="1">
    <citation type="submission" date="2017-02" db="EMBL/GenBank/DDBJ databases">
        <authorList>
            <person name="Peterson S.W."/>
        </authorList>
    </citation>
    <scope>NUCLEOTIDE SEQUENCE [LARGE SCALE GENOMIC DNA]</scope>
    <source>
        <strain evidence="10 11">ATCC 49788</strain>
    </source>
</reference>
<feature type="modified residue" description="4-aspartylphosphate" evidence="6">
    <location>
        <position position="54"/>
    </location>
</feature>
<dbReference type="InterPro" id="IPR001789">
    <property type="entry name" value="Sig_transdc_resp-reg_receiver"/>
</dbReference>
<sequence length="484" mass="54238">MTEQRVLIIDDEPDIRELLEITLLRMGLDTLTAGNVEEALTQIKAHEPNLCLTDMRLPDGSGIDIVRFLQKEYPQIPVAVITAYGSMDAAVEALKAGAYDFVSKPVDLPKLRDLIQTALKLTSGEKSQRPKATDSTLAQGRILGSSPAMQTLKSTIGKLARSQAPVYIHGESGSGKELVAHEIHLQSPRQKAPFIPVNCGAIPENLMESEFFGHKKGSFTGAVTDKQGLFQAAHKGTLFLDEVADLPLTMQVKLLRAIQERAIKPVGGLEEIPVDVRILSATHKSLEHEVAAGNFRQDLYYRLNVIKLKVPPLRERQDDIELLAEFFLKKIAERWQMPAIKLSLQARHMLLSYSFPGNVRELENILERASTLCEDNTIQAEDLQLPQMHSTQQPSSVQPQLVRPVQLSAPPELINPYSSQPPHHINTNSTEPSWTPHTDEVAERNMIIEALEQTRWNRTKAAELLGMSFRQLRYRIQKYELDTH</sequence>
<dbReference type="GO" id="GO:0006355">
    <property type="term" value="P:regulation of DNA-templated transcription"/>
    <property type="evidence" value="ECO:0007669"/>
    <property type="project" value="InterPro"/>
</dbReference>
<dbReference type="PANTHER" id="PTHR32071">
    <property type="entry name" value="TRANSCRIPTIONAL REGULATORY PROTEIN"/>
    <property type="match status" value="1"/>
</dbReference>
<dbReference type="InterPro" id="IPR027417">
    <property type="entry name" value="P-loop_NTPase"/>
</dbReference>
<dbReference type="STRING" id="92487.SAMN02745130_02481"/>
<dbReference type="InterPro" id="IPR009057">
    <property type="entry name" value="Homeodomain-like_sf"/>
</dbReference>
<dbReference type="InterPro" id="IPR025944">
    <property type="entry name" value="Sigma_54_int_dom_CS"/>
</dbReference>
<evidence type="ECO:0000256" key="4">
    <source>
        <dbReference type="ARBA" id="ARBA00023125"/>
    </source>
</evidence>
<feature type="domain" description="Response regulatory" evidence="9">
    <location>
        <begin position="5"/>
        <end position="119"/>
    </location>
</feature>
<keyword evidence="1" id="KW-0547">Nucleotide-binding</keyword>
<evidence type="ECO:0000256" key="1">
    <source>
        <dbReference type="ARBA" id="ARBA00022741"/>
    </source>
</evidence>
<evidence type="ECO:0000256" key="6">
    <source>
        <dbReference type="PROSITE-ProRule" id="PRU00169"/>
    </source>
</evidence>
<gene>
    <name evidence="10" type="ORF">SAMN02745130_02481</name>
</gene>
<dbReference type="PANTHER" id="PTHR32071:SF100">
    <property type="entry name" value="RESPONSE REGULATOR PROTEIN PILR"/>
    <property type="match status" value="1"/>
</dbReference>
<accession>A0A1T4X3P7</accession>
<dbReference type="PROSITE" id="PS50045">
    <property type="entry name" value="SIGMA54_INTERACT_4"/>
    <property type="match status" value="1"/>
</dbReference>
<dbReference type="Pfam" id="PF00158">
    <property type="entry name" value="Sigma54_activat"/>
    <property type="match status" value="1"/>
</dbReference>
<dbReference type="Pfam" id="PF25601">
    <property type="entry name" value="AAA_lid_14"/>
    <property type="match status" value="1"/>
</dbReference>
<dbReference type="Gene3D" id="3.40.50.300">
    <property type="entry name" value="P-loop containing nucleotide triphosphate hydrolases"/>
    <property type="match status" value="1"/>
</dbReference>
<dbReference type="PROSITE" id="PS00675">
    <property type="entry name" value="SIGMA54_INTERACT_1"/>
    <property type="match status" value="1"/>
</dbReference>
<dbReference type="PRINTS" id="PR01590">
    <property type="entry name" value="HTHFIS"/>
</dbReference>
<dbReference type="SMART" id="SM00382">
    <property type="entry name" value="AAA"/>
    <property type="match status" value="1"/>
</dbReference>
<dbReference type="SUPFAM" id="SSF52540">
    <property type="entry name" value="P-loop containing nucleoside triphosphate hydrolases"/>
    <property type="match status" value="1"/>
</dbReference>
<dbReference type="EMBL" id="FUYB01000012">
    <property type="protein sequence ID" value="SKA84059.1"/>
    <property type="molecule type" value="Genomic_DNA"/>
</dbReference>
<dbReference type="Gene3D" id="1.10.10.60">
    <property type="entry name" value="Homeodomain-like"/>
    <property type="match status" value="1"/>
</dbReference>
<dbReference type="AlphaFoldDB" id="A0A1T4X3P7"/>
<dbReference type="PROSITE" id="PS50110">
    <property type="entry name" value="RESPONSE_REGULATORY"/>
    <property type="match status" value="1"/>
</dbReference>
<evidence type="ECO:0000313" key="10">
    <source>
        <dbReference type="EMBL" id="SKA84059.1"/>
    </source>
</evidence>
<feature type="domain" description="Sigma-54 factor interaction" evidence="8">
    <location>
        <begin position="142"/>
        <end position="371"/>
    </location>
</feature>
<dbReference type="SMART" id="SM00448">
    <property type="entry name" value="REC"/>
    <property type="match status" value="1"/>
</dbReference>